<dbReference type="GeneID" id="36409087"/>
<organism evidence="2 3">
    <name type="scientific">Plasmopara halstedii</name>
    <name type="common">Downy mildew of sunflower</name>
    <dbReference type="NCBI Taxonomy" id="4781"/>
    <lineage>
        <taxon>Eukaryota</taxon>
        <taxon>Sar</taxon>
        <taxon>Stramenopiles</taxon>
        <taxon>Oomycota</taxon>
        <taxon>Peronosporomycetes</taxon>
        <taxon>Peronosporales</taxon>
        <taxon>Peronosporaceae</taxon>
        <taxon>Plasmopara</taxon>
    </lineage>
</organism>
<dbReference type="AlphaFoldDB" id="A0A0N7L6A6"/>
<keyword evidence="3" id="KW-1185">Reference proteome</keyword>
<evidence type="ECO:0000256" key="1">
    <source>
        <dbReference type="SAM" id="MobiDB-lite"/>
    </source>
</evidence>
<feature type="region of interest" description="Disordered" evidence="1">
    <location>
        <begin position="1"/>
        <end position="125"/>
    </location>
</feature>
<reference evidence="3" key="1">
    <citation type="submission" date="2014-09" db="EMBL/GenBank/DDBJ databases">
        <authorList>
            <person name="Sharma Rahul"/>
            <person name="Thines Marco"/>
        </authorList>
    </citation>
    <scope>NUCLEOTIDE SEQUENCE [LARGE SCALE GENOMIC DNA]</scope>
</reference>
<sequence>MAPDQALDHPEAGLATGFEHGLQRSPTTPGAPPSHEMTHSSDRRLRTARTELDSPQREAVGAKSAPSSRGLPHSNMQIQHDAQRSPDYDGLCPQELEEHRESPDGNRPSRHRLPPTLLDENGGVH</sequence>
<dbReference type="RefSeq" id="XP_024580108.1">
    <property type="nucleotide sequence ID" value="XM_024729763.1"/>
</dbReference>
<proteinExistence type="predicted"/>
<feature type="compositionally biased region" description="Basic and acidic residues" evidence="1">
    <location>
        <begin position="1"/>
        <end position="11"/>
    </location>
</feature>
<feature type="compositionally biased region" description="Basic and acidic residues" evidence="1">
    <location>
        <begin position="36"/>
        <end position="56"/>
    </location>
</feature>
<evidence type="ECO:0000313" key="2">
    <source>
        <dbReference type="EMBL" id="CEG43739.1"/>
    </source>
</evidence>
<dbReference type="Proteomes" id="UP000054928">
    <property type="component" value="Unassembled WGS sequence"/>
</dbReference>
<dbReference type="EMBL" id="CCYD01000810">
    <property type="protein sequence ID" value="CEG43739.1"/>
    <property type="molecule type" value="Genomic_DNA"/>
</dbReference>
<name>A0A0N7L6A6_PLAHL</name>
<evidence type="ECO:0000313" key="3">
    <source>
        <dbReference type="Proteomes" id="UP000054928"/>
    </source>
</evidence>
<protein>
    <submittedName>
        <fullName evidence="2">Uncharacterized protein</fullName>
    </submittedName>
</protein>
<accession>A0A0N7L6A6</accession>